<protein>
    <submittedName>
        <fullName evidence="2">Uncharacterized protein</fullName>
    </submittedName>
</protein>
<accession>A0A3M7QU49</accession>
<gene>
    <name evidence="2" type="ORF">BpHYR1_017791</name>
</gene>
<evidence type="ECO:0000313" key="3">
    <source>
        <dbReference type="Proteomes" id="UP000276133"/>
    </source>
</evidence>
<organism evidence="2 3">
    <name type="scientific">Brachionus plicatilis</name>
    <name type="common">Marine rotifer</name>
    <name type="synonym">Brachionus muelleri</name>
    <dbReference type="NCBI Taxonomy" id="10195"/>
    <lineage>
        <taxon>Eukaryota</taxon>
        <taxon>Metazoa</taxon>
        <taxon>Spiralia</taxon>
        <taxon>Gnathifera</taxon>
        <taxon>Rotifera</taxon>
        <taxon>Eurotatoria</taxon>
        <taxon>Monogononta</taxon>
        <taxon>Pseudotrocha</taxon>
        <taxon>Ploima</taxon>
        <taxon>Brachionidae</taxon>
        <taxon>Brachionus</taxon>
    </lineage>
</organism>
<keyword evidence="1" id="KW-0472">Membrane</keyword>
<reference evidence="2 3" key="1">
    <citation type="journal article" date="2018" name="Sci. Rep.">
        <title>Genomic signatures of local adaptation to the degree of environmental predictability in rotifers.</title>
        <authorList>
            <person name="Franch-Gras L."/>
            <person name="Hahn C."/>
            <person name="Garcia-Roger E.M."/>
            <person name="Carmona M.J."/>
            <person name="Serra M."/>
            <person name="Gomez A."/>
        </authorList>
    </citation>
    <scope>NUCLEOTIDE SEQUENCE [LARGE SCALE GENOMIC DNA]</scope>
    <source>
        <strain evidence="2">HYR1</strain>
    </source>
</reference>
<evidence type="ECO:0000313" key="2">
    <source>
        <dbReference type="EMBL" id="RNA14900.1"/>
    </source>
</evidence>
<feature type="transmembrane region" description="Helical" evidence="1">
    <location>
        <begin position="108"/>
        <end position="129"/>
    </location>
</feature>
<dbReference type="Proteomes" id="UP000276133">
    <property type="component" value="Unassembled WGS sequence"/>
</dbReference>
<keyword evidence="1" id="KW-1133">Transmembrane helix</keyword>
<dbReference type="EMBL" id="REGN01005094">
    <property type="protein sequence ID" value="RNA14900.1"/>
    <property type="molecule type" value="Genomic_DNA"/>
</dbReference>
<dbReference type="AlphaFoldDB" id="A0A3M7QU49"/>
<keyword evidence="1" id="KW-0812">Transmembrane</keyword>
<keyword evidence="3" id="KW-1185">Reference proteome</keyword>
<proteinExistence type="predicted"/>
<comment type="caution">
    <text evidence="2">The sequence shown here is derived from an EMBL/GenBank/DDBJ whole genome shotgun (WGS) entry which is preliminary data.</text>
</comment>
<evidence type="ECO:0000256" key="1">
    <source>
        <dbReference type="SAM" id="Phobius"/>
    </source>
</evidence>
<name>A0A3M7QU49_BRAPC</name>
<sequence>MEMANESDLICQLLGDHCSADWIERIVHAVASALITSWFPGVEETNNLMTIAVGIEDQLLKMLFLIELSGFKIISKRFYSNFLIIENFISDKIIQIDKIKKHKKSKKYILNFLIVLILDNSGKMTLIMIHKQVPVALINLNL</sequence>